<comment type="caution">
    <text evidence="1">The sequence shown here is derived from an EMBL/GenBank/DDBJ whole genome shotgun (WGS) entry which is preliminary data.</text>
</comment>
<dbReference type="InterPro" id="IPR029063">
    <property type="entry name" value="SAM-dependent_MTases_sf"/>
</dbReference>
<keyword evidence="1" id="KW-0830">Ubiquinone</keyword>
<dbReference type="RefSeq" id="WP_187670753.1">
    <property type="nucleotide sequence ID" value="NZ_CAJFCI010000034.1"/>
</dbReference>
<dbReference type="AlphaFoldDB" id="A0A7U7ENP1"/>
<proteinExistence type="predicted"/>
<name>A0A7U7ENP1_9GAMM</name>
<dbReference type="EC" id="2.1.1.222" evidence="1"/>
<dbReference type="Pfam" id="PF13489">
    <property type="entry name" value="Methyltransf_23"/>
    <property type="match status" value="1"/>
</dbReference>
<dbReference type="SUPFAM" id="SSF53335">
    <property type="entry name" value="S-adenosyl-L-methionine-dependent methyltransferases"/>
    <property type="match status" value="1"/>
</dbReference>
<keyword evidence="1" id="KW-0808">Transferase</keyword>
<protein>
    <submittedName>
        <fullName evidence="1">Ubiquinone biosynthesis O-methyltransferase, mitochondrial</fullName>
        <ecNumber evidence="1">2.1.1.222</ecNumber>
    </submittedName>
</protein>
<dbReference type="GO" id="GO:0102208">
    <property type="term" value="F:2-polyprenyl-6-hydroxyphenol methylase activity"/>
    <property type="evidence" value="ECO:0007669"/>
    <property type="project" value="UniProtKB-EC"/>
</dbReference>
<accession>A0A7U7ENP1</accession>
<keyword evidence="1" id="KW-0489">Methyltransferase</keyword>
<sequence length="293" mass="32527">MPSLRKWWQMVRARSTSSNAQQQNEGATAPMIATTADCGLVDAVMGGWFRNDTGELFREFPIAPEDVVLDVGCGSGGVSMFCARRGAHVIFTDTDATKIETLQKRIVSTQARATQGIVSDSLPLPLGEGIASRVIALEVLEHVERPADILKELFRVGRPGALYFLSVPAEISEGLQRNIAPAVHFQPPNHINVFSAEEFSRLVVDSGLHIISRHSYGFFWTLWMMFYWTVKSADEESFMGATHDQLSPPFPPLLDEWASVWYKAINLPNGKFLRESLDQALPKTQIILARKPG</sequence>
<gene>
    <name evidence="1" type="primary">COQ3_4</name>
    <name evidence="1" type="ORF">PSEWESI4_01677</name>
</gene>
<evidence type="ECO:0000313" key="2">
    <source>
        <dbReference type="Proteomes" id="UP000583387"/>
    </source>
</evidence>
<organism evidence="1 2">
    <name type="scientific">Zestomonas carbonaria</name>
    <dbReference type="NCBI Taxonomy" id="2762745"/>
    <lineage>
        <taxon>Bacteria</taxon>
        <taxon>Pseudomonadati</taxon>
        <taxon>Pseudomonadota</taxon>
        <taxon>Gammaproteobacteria</taxon>
        <taxon>Pseudomonadales</taxon>
        <taxon>Pseudomonadaceae</taxon>
        <taxon>Zestomonas</taxon>
    </lineage>
</organism>
<reference evidence="1 2" key="1">
    <citation type="submission" date="2020-08" db="EMBL/GenBank/DDBJ databases">
        <authorList>
            <person name="Criscuolo A."/>
        </authorList>
    </citation>
    <scope>NUCLEOTIDE SEQUENCE [LARGE SCALE GENOMIC DNA]</scope>
    <source>
        <strain evidence="1">CIP111764</strain>
    </source>
</reference>
<dbReference type="EMBL" id="CAJFCI010000034">
    <property type="protein sequence ID" value="CAD5107405.1"/>
    <property type="molecule type" value="Genomic_DNA"/>
</dbReference>
<dbReference type="CDD" id="cd02440">
    <property type="entry name" value="AdoMet_MTases"/>
    <property type="match status" value="1"/>
</dbReference>
<keyword evidence="2" id="KW-1185">Reference proteome</keyword>
<dbReference type="Proteomes" id="UP000583387">
    <property type="component" value="Unassembled WGS sequence"/>
</dbReference>
<dbReference type="Gene3D" id="3.40.50.150">
    <property type="entry name" value="Vaccinia Virus protein VP39"/>
    <property type="match status" value="1"/>
</dbReference>
<dbReference type="GO" id="GO:0032259">
    <property type="term" value="P:methylation"/>
    <property type="evidence" value="ECO:0007669"/>
    <property type="project" value="UniProtKB-KW"/>
</dbReference>
<dbReference type="PANTHER" id="PTHR43861">
    <property type="entry name" value="TRANS-ACONITATE 2-METHYLTRANSFERASE-RELATED"/>
    <property type="match status" value="1"/>
</dbReference>
<evidence type="ECO:0000313" key="1">
    <source>
        <dbReference type="EMBL" id="CAD5107405.1"/>
    </source>
</evidence>